<evidence type="ECO:0000256" key="4">
    <source>
        <dbReference type="ARBA" id="ARBA00023139"/>
    </source>
</evidence>
<keyword evidence="3" id="KW-0472">Membrane</keyword>
<evidence type="ECO:0000256" key="6">
    <source>
        <dbReference type="ARBA" id="ARBA00023288"/>
    </source>
</evidence>
<proteinExistence type="predicted"/>
<keyword evidence="9" id="KW-1185">Reference proteome</keyword>
<keyword evidence="6" id="KW-0449">Lipoprotein</keyword>
<dbReference type="Proteomes" id="UP000000466">
    <property type="component" value="Chromosome"/>
</dbReference>
<evidence type="ECO:0000256" key="7">
    <source>
        <dbReference type="SAM" id="SignalP"/>
    </source>
</evidence>
<dbReference type="KEGG" id="saga:M5M_11825"/>
<dbReference type="RefSeq" id="WP_015047706.1">
    <property type="nucleotide sequence ID" value="NC_018868.3"/>
</dbReference>
<dbReference type="InterPro" id="IPR032831">
    <property type="entry name" value="LptM_cons"/>
</dbReference>
<evidence type="ECO:0000256" key="1">
    <source>
        <dbReference type="ARBA" id="ARBA00004459"/>
    </source>
</evidence>
<keyword evidence="5" id="KW-0998">Cell outer membrane</keyword>
<evidence type="ECO:0000256" key="3">
    <source>
        <dbReference type="ARBA" id="ARBA00023136"/>
    </source>
</evidence>
<accession>K4L040</accession>
<evidence type="ECO:0000313" key="8">
    <source>
        <dbReference type="EMBL" id="AFU99542.1"/>
    </source>
</evidence>
<keyword evidence="4" id="KW-0564">Palmitate</keyword>
<dbReference type="AlphaFoldDB" id="K4L040"/>
<dbReference type="PROSITE" id="PS51257">
    <property type="entry name" value="PROKAR_LIPOPROTEIN"/>
    <property type="match status" value="1"/>
</dbReference>
<dbReference type="NCBIfam" id="NF047847">
    <property type="entry name" value="SS_mature_LptM"/>
    <property type="match status" value="1"/>
</dbReference>
<feature type="signal peptide" evidence="7">
    <location>
        <begin position="1"/>
        <end position="17"/>
    </location>
</feature>
<sequence length="39" mass="4158">MKHICILCALCLFLTLAGCGQKGPLVVPQPEQSESTAEQ</sequence>
<comment type="subcellular location">
    <subcellularLocation>
        <location evidence="1">Cell outer membrane</location>
        <topology evidence="1">Lipid-anchor</topology>
    </subcellularLocation>
</comment>
<evidence type="ECO:0000313" key="9">
    <source>
        <dbReference type="Proteomes" id="UP000000466"/>
    </source>
</evidence>
<keyword evidence="2 7" id="KW-0732">Signal</keyword>
<reference evidence="8 9" key="1">
    <citation type="journal article" date="2013" name="Genome Announc.">
        <title>Complete genome sequence of Simiduia agarivorans SA1(T), a marine bacterium able to degrade a variety of polysaccharides.</title>
        <authorList>
            <person name="Lin S.Y."/>
            <person name="Shieh W.Y."/>
            <person name="Chen J.S."/>
            <person name="Tang S.L."/>
        </authorList>
    </citation>
    <scope>NUCLEOTIDE SEQUENCE [LARGE SCALE GENOMIC DNA]</scope>
    <source>
        <strain evidence="9">DSM 21679 / JCM 13881 / BCRC 17597 / SA1</strain>
    </source>
</reference>
<name>K4L040_SIMAS</name>
<dbReference type="STRING" id="1117647.M5M_11825"/>
<dbReference type="HOGENOM" id="CLU_3317020_0_0_6"/>
<feature type="chain" id="PRO_5003880165" description="Lipoprotein" evidence="7">
    <location>
        <begin position="18"/>
        <end position="39"/>
    </location>
</feature>
<organism evidence="8 9">
    <name type="scientific">Simiduia agarivorans (strain DSM 21679 / JCM 13881 / BCRC 17597 / SA1)</name>
    <dbReference type="NCBI Taxonomy" id="1117647"/>
    <lineage>
        <taxon>Bacteria</taxon>
        <taxon>Pseudomonadati</taxon>
        <taxon>Pseudomonadota</taxon>
        <taxon>Gammaproteobacteria</taxon>
        <taxon>Cellvibrionales</taxon>
        <taxon>Cellvibrionaceae</taxon>
        <taxon>Simiduia</taxon>
    </lineage>
</organism>
<evidence type="ECO:0000256" key="2">
    <source>
        <dbReference type="ARBA" id="ARBA00022729"/>
    </source>
</evidence>
<evidence type="ECO:0000256" key="5">
    <source>
        <dbReference type="ARBA" id="ARBA00023237"/>
    </source>
</evidence>
<dbReference type="EMBL" id="CP003746">
    <property type="protein sequence ID" value="AFU99542.1"/>
    <property type="molecule type" value="Genomic_DNA"/>
</dbReference>
<gene>
    <name evidence="8" type="ordered locus">M5M_11825</name>
</gene>
<dbReference type="eggNOG" id="COG5567">
    <property type="taxonomic scope" value="Bacteria"/>
</dbReference>
<evidence type="ECO:0008006" key="10">
    <source>
        <dbReference type="Google" id="ProtNLM"/>
    </source>
</evidence>
<protein>
    <recommendedName>
        <fullName evidence="10">Lipoprotein</fullName>
    </recommendedName>
</protein>